<dbReference type="OrthoDB" id="6513042at2759"/>
<dbReference type="AlphaFoldDB" id="K3VXR1"/>
<proteinExistence type="predicted"/>
<dbReference type="KEGG" id="fpu:FPSE_10504"/>
<dbReference type="GeneID" id="20369121"/>
<evidence type="ECO:0000313" key="2">
    <source>
        <dbReference type="Proteomes" id="UP000007978"/>
    </source>
</evidence>
<comment type="caution">
    <text evidence="1">The sequence shown here is derived from an EMBL/GenBank/DDBJ whole genome shotgun (WGS) entry which is preliminary data.</text>
</comment>
<organism evidence="1 2">
    <name type="scientific">Fusarium pseudograminearum (strain CS3096)</name>
    <name type="common">Wheat and barley crown-rot fungus</name>
    <dbReference type="NCBI Taxonomy" id="1028729"/>
    <lineage>
        <taxon>Eukaryota</taxon>
        <taxon>Fungi</taxon>
        <taxon>Dikarya</taxon>
        <taxon>Ascomycota</taxon>
        <taxon>Pezizomycotina</taxon>
        <taxon>Sordariomycetes</taxon>
        <taxon>Hypocreomycetidae</taxon>
        <taxon>Hypocreales</taxon>
        <taxon>Nectriaceae</taxon>
        <taxon>Fusarium</taxon>
    </lineage>
</organism>
<keyword evidence="2" id="KW-1185">Reference proteome</keyword>
<accession>K3VXR1</accession>
<reference evidence="1 2" key="1">
    <citation type="journal article" date="2012" name="PLoS Pathog.">
        <title>Comparative pathogenomics reveals horizontally acquired novel virulence genes in fungi infecting cereal hosts.</title>
        <authorList>
            <person name="Gardiner D.M."/>
            <person name="McDonald M.C."/>
            <person name="Covarelli L."/>
            <person name="Solomon P.S."/>
            <person name="Rusu A.G."/>
            <person name="Marshall M."/>
            <person name="Kazan K."/>
            <person name="Chakraborty S."/>
            <person name="McDonald B.A."/>
            <person name="Manners J.M."/>
        </authorList>
    </citation>
    <scope>NUCLEOTIDE SEQUENCE [LARGE SCALE GENOMIC DNA]</scope>
    <source>
        <strain evidence="1 2">CS3096</strain>
    </source>
</reference>
<dbReference type="RefSeq" id="XP_009261896.1">
    <property type="nucleotide sequence ID" value="XM_009263621.1"/>
</dbReference>
<sequence length="75" mass="8277">MAQPTSSNPKPRGPATVLKPCAVKIGEEFFGGQKFGVSDIETKFTTQRTATLDQYLGLFIDFPLATSNEMRELPR</sequence>
<dbReference type="Proteomes" id="UP000007978">
    <property type="component" value="Chromosome 4"/>
</dbReference>
<evidence type="ECO:0000313" key="1">
    <source>
        <dbReference type="EMBL" id="EKJ69340.1"/>
    </source>
</evidence>
<gene>
    <name evidence="1" type="ORF">FPSE_10504</name>
</gene>
<dbReference type="HOGENOM" id="CLU_2671197_0_0_1"/>
<name>K3VXR1_FUSPC</name>
<protein>
    <submittedName>
        <fullName evidence="1">Uncharacterized protein</fullName>
    </submittedName>
</protein>
<dbReference type="EMBL" id="AFNW01000346">
    <property type="protein sequence ID" value="EKJ69340.1"/>
    <property type="molecule type" value="Genomic_DNA"/>
</dbReference>